<feature type="signal peptide" evidence="1">
    <location>
        <begin position="1"/>
        <end position="18"/>
    </location>
</feature>
<accession>A0A7W9W842</accession>
<protein>
    <submittedName>
        <fullName evidence="3">Formylglycine-generating enzyme required for sulfatase activity</fullName>
    </submittedName>
</protein>
<keyword evidence="1" id="KW-0732">Signal</keyword>
<dbReference type="PANTHER" id="PTHR23150">
    <property type="entry name" value="SULFATASE MODIFYING FACTOR 1, 2"/>
    <property type="match status" value="1"/>
</dbReference>
<dbReference type="InterPro" id="IPR016187">
    <property type="entry name" value="CTDL_fold"/>
</dbReference>
<dbReference type="PANTHER" id="PTHR23150:SF19">
    <property type="entry name" value="FORMYLGLYCINE-GENERATING ENZYME"/>
    <property type="match status" value="1"/>
</dbReference>
<dbReference type="Proteomes" id="UP000520814">
    <property type="component" value="Unassembled WGS sequence"/>
</dbReference>
<sequence length="224" mass="24178">MKALLRASAALLFLAGCAQTPKSLPPTPNGMVLIPAGDALVGTDDPDSDDERRPLHRVSLPAFWIDRTEVTNAEFARFRPGHTFAPGQEKLPATGVTYDDAAAYARWVGKRLPTEDEWEKAARGTDGRAYPWGNRWDKSKVAARAPKPTQRLACGKPSRVRPVGSVPAGASPFGCLDMAGNAWEWVQGHPNGNPEQRILKGGAVGYSERGCRSYERGIEGAKAT</sequence>
<keyword evidence="4" id="KW-1185">Reference proteome</keyword>
<dbReference type="PROSITE" id="PS51257">
    <property type="entry name" value="PROKAR_LIPOPROTEIN"/>
    <property type="match status" value="1"/>
</dbReference>
<dbReference type="Pfam" id="PF03781">
    <property type="entry name" value="FGE-sulfatase"/>
    <property type="match status" value="1"/>
</dbReference>
<organism evidence="3 4">
    <name type="scientific">Armatimonas rosea</name>
    <dbReference type="NCBI Taxonomy" id="685828"/>
    <lineage>
        <taxon>Bacteria</taxon>
        <taxon>Bacillati</taxon>
        <taxon>Armatimonadota</taxon>
        <taxon>Armatimonadia</taxon>
        <taxon>Armatimonadales</taxon>
        <taxon>Armatimonadaceae</taxon>
        <taxon>Armatimonas</taxon>
    </lineage>
</organism>
<dbReference type="InterPro" id="IPR042095">
    <property type="entry name" value="SUMF_sf"/>
</dbReference>
<feature type="chain" id="PRO_5030770690" evidence="1">
    <location>
        <begin position="19"/>
        <end position="224"/>
    </location>
</feature>
<evidence type="ECO:0000256" key="1">
    <source>
        <dbReference type="SAM" id="SignalP"/>
    </source>
</evidence>
<comment type="caution">
    <text evidence="3">The sequence shown here is derived from an EMBL/GenBank/DDBJ whole genome shotgun (WGS) entry which is preliminary data.</text>
</comment>
<name>A0A7W9W842_ARMRO</name>
<reference evidence="3 4" key="1">
    <citation type="submission" date="2020-08" db="EMBL/GenBank/DDBJ databases">
        <title>Genomic Encyclopedia of Type Strains, Phase IV (KMG-IV): sequencing the most valuable type-strain genomes for metagenomic binning, comparative biology and taxonomic classification.</title>
        <authorList>
            <person name="Goeker M."/>
        </authorList>
    </citation>
    <scope>NUCLEOTIDE SEQUENCE [LARGE SCALE GENOMIC DNA]</scope>
    <source>
        <strain evidence="3 4">DSM 23562</strain>
    </source>
</reference>
<dbReference type="InterPro" id="IPR005532">
    <property type="entry name" value="SUMF_dom"/>
</dbReference>
<evidence type="ECO:0000313" key="4">
    <source>
        <dbReference type="Proteomes" id="UP000520814"/>
    </source>
</evidence>
<dbReference type="AlphaFoldDB" id="A0A7W9W842"/>
<gene>
    <name evidence="3" type="ORF">HNQ39_003052</name>
</gene>
<proteinExistence type="predicted"/>
<dbReference type="SUPFAM" id="SSF56436">
    <property type="entry name" value="C-type lectin-like"/>
    <property type="match status" value="1"/>
</dbReference>
<feature type="domain" description="Sulfatase-modifying factor enzyme-like" evidence="2">
    <location>
        <begin position="29"/>
        <end position="216"/>
    </location>
</feature>
<evidence type="ECO:0000259" key="2">
    <source>
        <dbReference type="Pfam" id="PF03781"/>
    </source>
</evidence>
<dbReference type="RefSeq" id="WP_184197840.1">
    <property type="nucleotide sequence ID" value="NZ_JACHGW010000003.1"/>
</dbReference>
<dbReference type="EMBL" id="JACHGW010000003">
    <property type="protein sequence ID" value="MBB6051242.1"/>
    <property type="molecule type" value="Genomic_DNA"/>
</dbReference>
<evidence type="ECO:0000313" key="3">
    <source>
        <dbReference type="EMBL" id="MBB6051242.1"/>
    </source>
</evidence>
<dbReference type="InterPro" id="IPR051043">
    <property type="entry name" value="Sulfatase_Mod_Factor_Kinase"/>
</dbReference>
<dbReference type="Gene3D" id="3.90.1580.10">
    <property type="entry name" value="paralog of FGE (formylglycine-generating enzyme)"/>
    <property type="match status" value="1"/>
</dbReference>